<protein>
    <submittedName>
        <fullName evidence="1">Uncharacterized protein</fullName>
    </submittedName>
</protein>
<sequence length="96" mass="10757">MADFRYFTTYTGVRLPLKLVGPLAETEISNRNTFIRAHFDGAERVVRLEKCVYGAVVLGHAYDYHPSGALKRAEIVVHDEDDETTVLHFDDNGAAC</sequence>
<proteinExistence type="predicted"/>
<dbReference type="InterPro" id="IPR046154">
    <property type="entry name" value="DUF6156"/>
</dbReference>
<dbReference type="AlphaFoldDB" id="A4U0S9"/>
<dbReference type="EMBL" id="CU459003">
    <property type="protein sequence ID" value="CAM76486.1"/>
    <property type="molecule type" value="Genomic_DNA"/>
</dbReference>
<dbReference type="Pfam" id="PF19653">
    <property type="entry name" value="DUF6156"/>
    <property type="match status" value="1"/>
</dbReference>
<accession>A4U0S9</accession>
<evidence type="ECO:0000313" key="1">
    <source>
        <dbReference type="EMBL" id="CAM76486.1"/>
    </source>
</evidence>
<gene>
    <name evidence="1" type="ORF">MGR_3213</name>
</gene>
<reference evidence="1" key="1">
    <citation type="journal article" date="2007" name="J. Bacteriol.">
        <title>Comparative genome analysis of four magnetotactic bacteria reveals a complex set of group-specific genes implicated in magnetosome biomineralization and function.</title>
        <authorList>
            <person name="Richter M."/>
            <person name="Kube M."/>
            <person name="Bazylinski D.A."/>
            <person name="Lombardot T."/>
            <person name="Gloeckner F.O."/>
            <person name="Reinhardt R."/>
            <person name="Schueler D."/>
        </authorList>
    </citation>
    <scope>NUCLEOTIDE SEQUENCE</scope>
    <source>
        <strain evidence="1">MSR-1</strain>
    </source>
</reference>
<dbReference type="RefSeq" id="WP_106002191.1">
    <property type="nucleotide sequence ID" value="NZ_CP027527.1"/>
</dbReference>
<organism evidence="1">
    <name type="scientific">Magnetospirillum gryphiswaldense</name>
    <dbReference type="NCBI Taxonomy" id="55518"/>
    <lineage>
        <taxon>Bacteria</taxon>
        <taxon>Pseudomonadati</taxon>
        <taxon>Pseudomonadota</taxon>
        <taxon>Alphaproteobacteria</taxon>
        <taxon>Rhodospirillales</taxon>
        <taxon>Rhodospirillaceae</taxon>
        <taxon>Magnetospirillum</taxon>
    </lineage>
</organism>
<name>A4U0S9_9PROT</name>